<sequence length="563" mass="64899">MHIKLLFTVILILIFFLGAYLRFANLEGNPNGLYVDEASTGVNAWSILKTGRDEYGKSFPLSFRFLGSYTPPLYTYLTSIVIFFNGFSITSVRLVSVVSGVFLIIIFYFIVRSLNILKTKRAVLAGAALFAISPWAIFYSRIGYEINLAFLLYSLGILFLVLSFNNPKNLIPGFIFLSLSTNAYHSERLLSHITVVCFLILFRKTFLNKSNIKILIFGFLMYLFILIPQVLTFFTPANITRGFGLFYSGEIVRQIHKLSFLPVFLSAPIAFLREFTSQYLAYFSPRNLFFQSDPDLQRSLPEISVFYSWESIFYVIGLFVLIKLIRLRASKFIIMLFLLAPVPSALTGDPFSTQRALPLLIPVMIIITLGLDKFFQWRMKFAILVVFIFITISLLYLYRSLAVLLPNERAKIWGYGFQELAKEITKYPDKKFLIDNGRIKPAYIELAFYLKIPPKNLQDAVDQSVKKKYYLNTSWNDHYIMNGFETRTINWEEDIYKNQILVGDELAISQQQANEHFLRQVFEIKSPKGEIIFKGFETNPNLKCASQFIHGKCNNFVNTDTNF</sequence>
<dbReference type="AlphaFoldDB" id="A0A1F5KBC8"/>
<evidence type="ECO:0000313" key="10">
    <source>
        <dbReference type="Proteomes" id="UP000176527"/>
    </source>
</evidence>
<dbReference type="GO" id="GO:0005886">
    <property type="term" value="C:plasma membrane"/>
    <property type="evidence" value="ECO:0007669"/>
    <property type="project" value="UniProtKB-SubCell"/>
</dbReference>
<feature type="transmembrane region" description="Helical" evidence="8">
    <location>
        <begin position="306"/>
        <end position="325"/>
    </location>
</feature>
<keyword evidence="4" id="KW-0808">Transferase</keyword>
<evidence type="ECO:0000256" key="1">
    <source>
        <dbReference type="ARBA" id="ARBA00004651"/>
    </source>
</evidence>
<feature type="transmembrane region" description="Helical" evidence="8">
    <location>
        <begin position="184"/>
        <end position="202"/>
    </location>
</feature>
<dbReference type="PANTHER" id="PTHR33908:SF11">
    <property type="entry name" value="MEMBRANE PROTEIN"/>
    <property type="match status" value="1"/>
</dbReference>
<proteinExistence type="predicted"/>
<evidence type="ECO:0000256" key="5">
    <source>
        <dbReference type="ARBA" id="ARBA00022692"/>
    </source>
</evidence>
<gene>
    <name evidence="9" type="ORF">A3F00_04735</name>
</gene>
<dbReference type="PANTHER" id="PTHR33908">
    <property type="entry name" value="MANNOSYLTRANSFERASE YKCB-RELATED"/>
    <property type="match status" value="1"/>
</dbReference>
<feature type="transmembrane region" description="Helical" evidence="8">
    <location>
        <begin position="357"/>
        <end position="374"/>
    </location>
</feature>
<evidence type="ECO:0000256" key="8">
    <source>
        <dbReference type="SAM" id="Phobius"/>
    </source>
</evidence>
<protein>
    <submittedName>
        <fullName evidence="9">Uncharacterized protein</fullName>
    </submittedName>
</protein>
<evidence type="ECO:0000256" key="7">
    <source>
        <dbReference type="ARBA" id="ARBA00023136"/>
    </source>
</evidence>
<keyword evidence="6 8" id="KW-1133">Transmembrane helix</keyword>
<comment type="caution">
    <text evidence="9">The sequence shown here is derived from an EMBL/GenBank/DDBJ whole genome shotgun (WGS) entry which is preliminary data.</text>
</comment>
<keyword evidence="3" id="KW-0328">Glycosyltransferase</keyword>
<name>A0A1F5KBC8_9BACT</name>
<feature type="transmembrane region" description="Helical" evidence="8">
    <location>
        <begin position="381"/>
        <end position="398"/>
    </location>
</feature>
<keyword evidence="7 8" id="KW-0472">Membrane</keyword>
<keyword evidence="2" id="KW-1003">Cell membrane</keyword>
<feature type="transmembrane region" description="Helical" evidence="8">
    <location>
        <begin position="332"/>
        <end position="351"/>
    </location>
</feature>
<feature type="transmembrane region" description="Helical" evidence="8">
    <location>
        <begin position="94"/>
        <end position="111"/>
    </location>
</feature>
<feature type="transmembrane region" description="Helical" evidence="8">
    <location>
        <begin position="214"/>
        <end position="234"/>
    </location>
</feature>
<dbReference type="Proteomes" id="UP000176527">
    <property type="component" value="Unassembled WGS sequence"/>
</dbReference>
<reference evidence="9 10" key="1">
    <citation type="journal article" date="2016" name="Nat. Commun.">
        <title>Thousands of microbial genomes shed light on interconnected biogeochemical processes in an aquifer system.</title>
        <authorList>
            <person name="Anantharaman K."/>
            <person name="Brown C.T."/>
            <person name="Hug L.A."/>
            <person name="Sharon I."/>
            <person name="Castelle C.J."/>
            <person name="Probst A.J."/>
            <person name="Thomas B.C."/>
            <person name="Singh A."/>
            <person name="Wilkins M.J."/>
            <person name="Karaoz U."/>
            <person name="Brodie E.L."/>
            <person name="Williams K.H."/>
            <person name="Hubbard S.S."/>
            <person name="Banfield J.F."/>
        </authorList>
    </citation>
    <scope>NUCLEOTIDE SEQUENCE [LARGE SCALE GENOMIC DNA]</scope>
</reference>
<feature type="transmembrane region" description="Helical" evidence="8">
    <location>
        <begin position="123"/>
        <end position="139"/>
    </location>
</feature>
<dbReference type="GO" id="GO:0016763">
    <property type="term" value="F:pentosyltransferase activity"/>
    <property type="evidence" value="ECO:0007669"/>
    <property type="project" value="TreeGrafter"/>
</dbReference>
<evidence type="ECO:0000313" key="9">
    <source>
        <dbReference type="EMBL" id="OGE38075.1"/>
    </source>
</evidence>
<feature type="transmembrane region" description="Helical" evidence="8">
    <location>
        <begin position="69"/>
        <end position="87"/>
    </location>
</feature>
<accession>A0A1F5KBC8</accession>
<dbReference type="InterPro" id="IPR050297">
    <property type="entry name" value="LipidA_mod_glycosyltrf_83"/>
</dbReference>
<comment type="subcellular location">
    <subcellularLocation>
        <location evidence="1">Cell membrane</location>
        <topology evidence="1">Multi-pass membrane protein</topology>
    </subcellularLocation>
</comment>
<keyword evidence="5 8" id="KW-0812">Transmembrane</keyword>
<dbReference type="EMBL" id="MFDE01000029">
    <property type="protein sequence ID" value="OGE38075.1"/>
    <property type="molecule type" value="Genomic_DNA"/>
</dbReference>
<evidence type="ECO:0000256" key="4">
    <source>
        <dbReference type="ARBA" id="ARBA00022679"/>
    </source>
</evidence>
<evidence type="ECO:0000256" key="2">
    <source>
        <dbReference type="ARBA" id="ARBA00022475"/>
    </source>
</evidence>
<dbReference type="GO" id="GO:0009103">
    <property type="term" value="P:lipopolysaccharide biosynthetic process"/>
    <property type="evidence" value="ECO:0007669"/>
    <property type="project" value="UniProtKB-ARBA"/>
</dbReference>
<evidence type="ECO:0000256" key="6">
    <source>
        <dbReference type="ARBA" id="ARBA00022989"/>
    </source>
</evidence>
<feature type="transmembrane region" description="Helical" evidence="8">
    <location>
        <begin position="146"/>
        <end position="164"/>
    </location>
</feature>
<evidence type="ECO:0000256" key="3">
    <source>
        <dbReference type="ARBA" id="ARBA00022676"/>
    </source>
</evidence>
<organism evidence="9 10">
    <name type="scientific">Candidatus Daviesbacteria bacterium RIFCSPHIGHO2_12_FULL_37_11</name>
    <dbReference type="NCBI Taxonomy" id="1797777"/>
    <lineage>
        <taxon>Bacteria</taxon>
        <taxon>Candidatus Daviesiibacteriota</taxon>
    </lineage>
</organism>